<protein>
    <recommendedName>
        <fullName evidence="3">Enhancer of mRNA-decapping protein 3</fullName>
    </recommendedName>
</protein>
<dbReference type="Proteomes" id="UP001151699">
    <property type="component" value="Chromosome B"/>
</dbReference>
<name>A0A9Q0N3P2_9DIPT</name>
<dbReference type="GO" id="GO:0033962">
    <property type="term" value="P:P-body assembly"/>
    <property type="evidence" value="ECO:0007669"/>
    <property type="project" value="TreeGrafter"/>
</dbReference>
<organism evidence="8 9">
    <name type="scientific">Pseudolycoriella hygida</name>
    <dbReference type="NCBI Taxonomy" id="35572"/>
    <lineage>
        <taxon>Eukaryota</taxon>
        <taxon>Metazoa</taxon>
        <taxon>Ecdysozoa</taxon>
        <taxon>Arthropoda</taxon>
        <taxon>Hexapoda</taxon>
        <taxon>Insecta</taxon>
        <taxon>Pterygota</taxon>
        <taxon>Neoptera</taxon>
        <taxon>Endopterygota</taxon>
        <taxon>Diptera</taxon>
        <taxon>Nematocera</taxon>
        <taxon>Sciaroidea</taxon>
        <taxon>Sciaridae</taxon>
        <taxon>Pseudolycoriella</taxon>
    </lineage>
</organism>
<proteinExistence type="inferred from homology"/>
<evidence type="ECO:0000259" key="6">
    <source>
        <dbReference type="PROSITE" id="PS51385"/>
    </source>
</evidence>
<dbReference type="EMBL" id="WJQU01000002">
    <property type="protein sequence ID" value="KAJ6642965.1"/>
    <property type="molecule type" value="Genomic_DNA"/>
</dbReference>
<dbReference type="GO" id="GO:0000932">
    <property type="term" value="C:P-body"/>
    <property type="evidence" value="ECO:0007669"/>
    <property type="project" value="UniProtKB-SubCell"/>
</dbReference>
<evidence type="ECO:0000256" key="2">
    <source>
        <dbReference type="ARBA" id="ARBA00006610"/>
    </source>
</evidence>
<dbReference type="InterPro" id="IPR019050">
    <property type="entry name" value="FDF_dom"/>
</dbReference>
<evidence type="ECO:0000259" key="7">
    <source>
        <dbReference type="PROSITE" id="PS51512"/>
    </source>
</evidence>
<dbReference type="InterPro" id="IPR004443">
    <property type="entry name" value="YjeF_N_dom"/>
</dbReference>
<dbReference type="GO" id="GO:0031087">
    <property type="term" value="P:deadenylation-independent decapping of nuclear-transcribed mRNA"/>
    <property type="evidence" value="ECO:0007669"/>
    <property type="project" value="TreeGrafter"/>
</dbReference>
<dbReference type="GO" id="GO:0003729">
    <property type="term" value="F:mRNA binding"/>
    <property type="evidence" value="ECO:0007669"/>
    <property type="project" value="TreeGrafter"/>
</dbReference>
<evidence type="ECO:0000256" key="3">
    <source>
        <dbReference type="ARBA" id="ARBA00015797"/>
    </source>
</evidence>
<evidence type="ECO:0000256" key="4">
    <source>
        <dbReference type="ARBA" id="ARBA00022490"/>
    </source>
</evidence>
<evidence type="ECO:0000256" key="5">
    <source>
        <dbReference type="SAM" id="MobiDB-lite"/>
    </source>
</evidence>
<sequence>MSKNWQGKAVSIYCCNSMGIFQGIIKEANYSKITIFNTFANGLPLSTLDTEVTIKVEDIIKLELIPVPNNDFNSGRKMEKLLNGDSSTSNGKVKETKIRTTKSPTKPKPMSPTKVSHAFGNMIPTKVEVKMSKTYLEDQRSASKPIDIKQPAFGSYQHTNGSFLKSEKRRQRRLAQNSNTFDTPIGHGTFQCDFDFEKNLALFDKQAIWDEIEAIKKPDIVSQNVSNKSKNYRHDENILTSKPMGLRQISTSYQCIQEFATDDDLVIPSIPLSMRCLIQRNAETMGLTKERQTDMLARGATELAILLLGGARRLLPMNQHQWPTILIICDEPYNEELSEVGLATGRMLASHGLKILVSVSLEKKNTRRSNELRLLRGCKNAVFITPSFSDVPTCDLVILAIKSKIPSPQIAKWINVNR</sequence>
<keyword evidence="9" id="KW-1185">Reference proteome</keyword>
<dbReference type="PANTHER" id="PTHR13612">
    <property type="entry name" value="ENHANCER OF MRNA-DECAPPING PROTEIN 3"/>
    <property type="match status" value="1"/>
</dbReference>
<comment type="caution">
    <text evidence="8">The sequence shown here is derived from an EMBL/GenBank/DDBJ whole genome shotgun (WGS) entry which is preliminary data.</text>
</comment>
<dbReference type="InterPro" id="IPR025762">
    <property type="entry name" value="DFDF"/>
</dbReference>
<dbReference type="Gene3D" id="3.40.50.10260">
    <property type="entry name" value="YjeF N-terminal domain"/>
    <property type="match status" value="1"/>
</dbReference>
<evidence type="ECO:0000256" key="1">
    <source>
        <dbReference type="ARBA" id="ARBA00004201"/>
    </source>
</evidence>
<keyword evidence="4" id="KW-0963">Cytoplasm</keyword>
<dbReference type="AlphaFoldDB" id="A0A9Q0N3P2"/>
<feature type="domain" description="DFDF" evidence="7">
    <location>
        <begin position="182"/>
        <end position="218"/>
    </location>
</feature>
<evidence type="ECO:0000313" key="9">
    <source>
        <dbReference type="Proteomes" id="UP001151699"/>
    </source>
</evidence>
<dbReference type="Gene3D" id="2.30.30.100">
    <property type="match status" value="1"/>
</dbReference>
<feature type="region of interest" description="Disordered" evidence="5">
    <location>
        <begin position="81"/>
        <end position="117"/>
    </location>
</feature>
<dbReference type="SMART" id="SM01199">
    <property type="entry name" value="FDF"/>
    <property type="match status" value="1"/>
</dbReference>
<dbReference type="InterPro" id="IPR036652">
    <property type="entry name" value="YjeF_N_dom_sf"/>
</dbReference>
<dbReference type="OrthoDB" id="10030313at2759"/>
<gene>
    <name evidence="8" type="primary">Edc3</name>
    <name evidence="8" type="ORF">Bhyg_07921</name>
</gene>
<dbReference type="PANTHER" id="PTHR13612:SF0">
    <property type="entry name" value="ENHANCER OF MRNA-DECAPPING PROTEIN 3"/>
    <property type="match status" value="1"/>
</dbReference>
<reference evidence="8" key="1">
    <citation type="submission" date="2022-07" db="EMBL/GenBank/DDBJ databases">
        <authorList>
            <person name="Trinca V."/>
            <person name="Uliana J.V.C."/>
            <person name="Torres T.T."/>
            <person name="Ward R.J."/>
            <person name="Monesi N."/>
        </authorList>
    </citation>
    <scope>NUCLEOTIDE SEQUENCE</scope>
    <source>
        <strain evidence="8">HSMRA1968</strain>
        <tissue evidence="8">Whole embryos</tissue>
    </source>
</reference>
<evidence type="ECO:0000313" key="8">
    <source>
        <dbReference type="EMBL" id="KAJ6642965.1"/>
    </source>
</evidence>
<accession>A0A9Q0N3P2</accession>
<dbReference type="PROSITE" id="PS51512">
    <property type="entry name" value="DFDF"/>
    <property type="match status" value="1"/>
</dbReference>
<feature type="domain" description="YjeF N-terminal" evidence="6">
    <location>
        <begin position="274"/>
        <end position="418"/>
    </location>
</feature>
<comment type="subcellular location">
    <subcellularLocation>
        <location evidence="1">Cytoplasm</location>
        <location evidence="1">P-body</location>
    </subcellularLocation>
</comment>
<comment type="similarity">
    <text evidence="2">Belongs to the EDC3 family.</text>
</comment>
<dbReference type="Pfam" id="PF09532">
    <property type="entry name" value="FDF"/>
    <property type="match status" value="1"/>
</dbReference>
<dbReference type="PROSITE" id="PS51385">
    <property type="entry name" value="YJEF_N"/>
    <property type="match status" value="1"/>
</dbReference>